<sequence length="134" mass="14347">MHVVKEALDAADSRPARLLVVEDELLIRMLITDVLRDAGYEVIEAVSGDEALDLLKAGVVFDLVLSDVRMPGSTDGLALLAFARQNLAELPFILTSGHLAPEIALAEGAVGFLAKPYGMHDALAVVEQEVAKLR</sequence>
<protein>
    <submittedName>
        <fullName evidence="4">Response regulator</fullName>
    </submittedName>
</protein>
<proteinExistence type="predicted"/>
<keyword evidence="5" id="KW-1185">Reference proteome</keyword>
<dbReference type="PANTHER" id="PTHR44591:SF21">
    <property type="entry name" value="TWO-COMPONENT RESPONSE REGULATOR"/>
    <property type="match status" value="1"/>
</dbReference>
<gene>
    <name evidence="4" type="ORF">EAH76_15690</name>
</gene>
<dbReference type="CDD" id="cd00156">
    <property type="entry name" value="REC"/>
    <property type="match status" value="1"/>
</dbReference>
<feature type="modified residue" description="4-aspartylphosphate" evidence="2">
    <location>
        <position position="67"/>
    </location>
</feature>
<name>A0A502FRZ5_9SPHN</name>
<dbReference type="InterPro" id="IPR050595">
    <property type="entry name" value="Bact_response_regulator"/>
</dbReference>
<comment type="caution">
    <text evidence="4">The sequence shown here is derived from an EMBL/GenBank/DDBJ whole genome shotgun (WGS) entry which is preliminary data.</text>
</comment>
<dbReference type="EMBL" id="RCZC01000004">
    <property type="protein sequence ID" value="TPG52150.1"/>
    <property type="molecule type" value="Genomic_DNA"/>
</dbReference>
<evidence type="ECO:0000313" key="4">
    <source>
        <dbReference type="EMBL" id="TPG52150.1"/>
    </source>
</evidence>
<keyword evidence="1 2" id="KW-0597">Phosphoprotein</keyword>
<dbReference type="GO" id="GO:0000160">
    <property type="term" value="P:phosphorelay signal transduction system"/>
    <property type="evidence" value="ECO:0007669"/>
    <property type="project" value="InterPro"/>
</dbReference>
<dbReference type="InterPro" id="IPR011006">
    <property type="entry name" value="CheY-like_superfamily"/>
</dbReference>
<organism evidence="4 5">
    <name type="scientific">Sphingomonas glacialis</name>
    <dbReference type="NCBI Taxonomy" id="658225"/>
    <lineage>
        <taxon>Bacteria</taxon>
        <taxon>Pseudomonadati</taxon>
        <taxon>Pseudomonadota</taxon>
        <taxon>Alphaproteobacteria</taxon>
        <taxon>Sphingomonadales</taxon>
        <taxon>Sphingomonadaceae</taxon>
        <taxon>Sphingomonas</taxon>
    </lineage>
</organism>
<dbReference type="InterPro" id="IPR001789">
    <property type="entry name" value="Sig_transdc_resp-reg_receiver"/>
</dbReference>
<dbReference type="PROSITE" id="PS50110">
    <property type="entry name" value="RESPONSE_REGULATORY"/>
    <property type="match status" value="1"/>
</dbReference>
<dbReference type="SMART" id="SM00448">
    <property type="entry name" value="REC"/>
    <property type="match status" value="1"/>
</dbReference>
<dbReference type="Gene3D" id="3.40.50.2300">
    <property type="match status" value="1"/>
</dbReference>
<dbReference type="Pfam" id="PF00072">
    <property type="entry name" value="Response_reg"/>
    <property type="match status" value="1"/>
</dbReference>
<dbReference type="OrthoDB" id="9784719at2"/>
<reference evidence="4 5" key="1">
    <citation type="journal article" date="2019" name="Environ. Microbiol.">
        <title>Species interactions and distinct microbial communities in high Arctic permafrost affected cryosols are associated with the CH4 and CO2 gas fluxes.</title>
        <authorList>
            <person name="Altshuler I."/>
            <person name="Hamel J."/>
            <person name="Turney S."/>
            <person name="Magnuson E."/>
            <person name="Levesque R."/>
            <person name="Greer C."/>
            <person name="Whyte L.G."/>
        </authorList>
    </citation>
    <scope>NUCLEOTIDE SEQUENCE [LARGE SCALE GENOMIC DNA]</scope>
    <source>
        <strain evidence="4 5">E6.1</strain>
    </source>
</reference>
<evidence type="ECO:0000256" key="1">
    <source>
        <dbReference type="ARBA" id="ARBA00022553"/>
    </source>
</evidence>
<dbReference type="AlphaFoldDB" id="A0A502FRZ5"/>
<evidence type="ECO:0000313" key="5">
    <source>
        <dbReference type="Proteomes" id="UP000319931"/>
    </source>
</evidence>
<accession>A0A502FRZ5</accession>
<feature type="domain" description="Response regulatory" evidence="3">
    <location>
        <begin position="17"/>
        <end position="130"/>
    </location>
</feature>
<dbReference type="RefSeq" id="WP_140851220.1">
    <property type="nucleotide sequence ID" value="NZ_RCZC01000004.1"/>
</dbReference>
<dbReference type="PANTHER" id="PTHR44591">
    <property type="entry name" value="STRESS RESPONSE REGULATOR PROTEIN 1"/>
    <property type="match status" value="1"/>
</dbReference>
<dbReference type="Proteomes" id="UP000319931">
    <property type="component" value="Unassembled WGS sequence"/>
</dbReference>
<evidence type="ECO:0000259" key="3">
    <source>
        <dbReference type="PROSITE" id="PS50110"/>
    </source>
</evidence>
<dbReference type="SUPFAM" id="SSF52172">
    <property type="entry name" value="CheY-like"/>
    <property type="match status" value="1"/>
</dbReference>
<evidence type="ECO:0000256" key="2">
    <source>
        <dbReference type="PROSITE-ProRule" id="PRU00169"/>
    </source>
</evidence>